<gene>
    <name evidence="2" type="ORF">QBC35DRAFT_490929</name>
</gene>
<protein>
    <recommendedName>
        <fullName evidence="4">Secreted protein</fullName>
    </recommendedName>
</protein>
<dbReference type="Proteomes" id="UP001302126">
    <property type="component" value="Unassembled WGS sequence"/>
</dbReference>
<accession>A0AAN6WXW5</accession>
<organism evidence="2 3">
    <name type="scientific">Podospora australis</name>
    <dbReference type="NCBI Taxonomy" id="1536484"/>
    <lineage>
        <taxon>Eukaryota</taxon>
        <taxon>Fungi</taxon>
        <taxon>Dikarya</taxon>
        <taxon>Ascomycota</taxon>
        <taxon>Pezizomycotina</taxon>
        <taxon>Sordariomycetes</taxon>
        <taxon>Sordariomycetidae</taxon>
        <taxon>Sordariales</taxon>
        <taxon>Podosporaceae</taxon>
        <taxon>Podospora</taxon>
    </lineage>
</organism>
<reference evidence="2" key="2">
    <citation type="submission" date="2023-05" db="EMBL/GenBank/DDBJ databases">
        <authorList>
            <consortium name="Lawrence Berkeley National Laboratory"/>
            <person name="Steindorff A."/>
            <person name="Hensen N."/>
            <person name="Bonometti L."/>
            <person name="Westerberg I."/>
            <person name="Brannstrom I.O."/>
            <person name="Guillou S."/>
            <person name="Cros-Aarteil S."/>
            <person name="Calhoun S."/>
            <person name="Haridas S."/>
            <person name="Kuo A."/>
            <person name="Mondo S."/>
            <person name="Pangilinan J."/>
            <person name="Riley R."/>
            <person name="Labutti K."/>
            <person name="Andreopoulos B."/>
            <person name="Lipzen A."/>
            <person name="Chen C."/>
            <person name="Yanf M."/>
            <person name="Daum C."/>
            <person name="Ng V."/>
            <person name="Clum A."/>
            <person name="Ohm R."/>
            <person name="Martin F."/>
            <person name="Silar P."/>
            <person name="Natvig D."/>
            <person name="Lalanne C."/>
            <person name="Gautier V."/>
            <person name="Ament-Velasquez S.L."/>
            <person name="Kruys A."/>
            <person name="Hutchinson M.I."/>
            <person name="Powell A.J."/>
            <person name="Barry K."/>
            <person name="Miller A.N."/>
            <person name="Grigoriev I.V."/>
            <person name="Debuchy R."/>
            <person name="Gladieux P."/>
            <person name="Thoren M.H."/>
            <person name="Johannesson H."/>
        </authorList>
    </citation>
    <scope>NUCLEOTIDE SEQUENCE</scope>
    <source>
        <strain evidence="2">PSN309</strain>
    </source>
</reference>
<sequence>MWTCWLPSFFFFRRCRAFRTDLSPDFGLSGIGSCLQVTILSEPWVVIQQQTPPESPGLRLVVSCVSVARWRRYCCDEIDVY</sequence>
<feature type="chain" id="PRO_5042838591" description="Secreted protein" evidence="1">
    <location>
        <begin position="18"/>
        <end position="81"/>
    </location>
</feature>
<comment type="caution">
    <text evidence="2">The sequence shown here is derived from an EMBL/GenBank/DDBJ whole genome shotgun (WGS) entry which is preliminary data.</text>
</comment>
<dbReference type="EMBL" id="MU864368">
    <property type="protein sequence ID" value="KAK4190185.1"/>
    <property type="molecule type" value="Genomic_DNA"/>
</dbReference>
<proteinExistence type="predicted"/>
<evidence type="ECO:0000313" key="2">
    <source>
        <dbReference type="EMBL" id="KAK4190185.1"/>
    </source>
</evidence>
<keyword evidence="1" id="KW-0732">Signal</keyword>
<feature type="signal peptide" evidence="1">
    <location>
        <begin position="1"/>
        <end position="17"/>
    </location>
</feature>
<evidence type="ECO:0000256" key="1">
    <source>
        <dbReference type="SAM" id="SignalP"/>
    </source>
</evidence>
<evidence type="ECO:0000313" key="3">
    <source>
        <dbReference type="Proteomes" id="UP001302126"/>
    </source>
</evidence>
<evidence type="ECO:0008006" key="4">
    <source>
        <dbReference type="Google" id="ProtNLM"/>
    </source>
</evidence>
<name>A0AAN6WXW5_9PEZI</name>
<dbReference type="AlphaFoldDB" id="A0AAN6WXW5"/>
<keyword evidence="3" id="KW-1185">Reference proteome</keyword>
<reference evidence="2" key="1">
    <citation type="journal article" date="2023" name="Mol. Phylogenet. Evol.">
        <title>Genome-scale phylogeny and comparative genomics of the fungal order Sordariales.</title>
        <authorList>
            <person name="Hensen N."/>
            <person name="Bonometti L."/>
            <person name="Westerberg I."/>
            <person name="Brannstrom I.O."/>
            <person name="Guillou S."/>
            <person name="Cros-Aarteil S."/>
            <person name="Calhoun S."/>
            <person name="Haridas S."/>
            <person name="Kuo A."/>
            <person name="Mondo S."/>
            <person name="Pangilinan J."/>
            <person name="Riley R."/>
            <person name="LaButti K."/>
            <person name="Andreopoulos B."/>
            <person name="Lipzen A."/>
            <person name="Chen C."/>
            <person name="Yan M."/>
            <person name="Daum C."/>
            <person name="Ng V."/>
            <person name="Clum A."/>
            <person name="Steindorff A."/>
            <person name="Ohm R.A."/>
            <person name="Martin F."/>
            <person name="Silar P."/>
            <person name="Natvig D.O."/>
            <person name="Lalanne C."/>
            <person name="Gautier V."/>
            <person name="Ament-Velasquez S.L."/>
            <person name="Kruys A."/>
            <person name="Hutchinson M.I."/>
            <person name="Powell A.J."/>
            <person name="Barry K."/>
            <person name="Miller A.N."/>
            <person name="Grigoriev I.V."/>
            <person name="Debuchy R."/>
            <person name="Gladieux P."/>
            <person name="Hiltunen Thoren M."/>
            <person name="Johannesson H."/>
        </authorList>
    </citation>
    <scope>NUCLEOTIDE SEQUENCE</scope>
    <source>
        <strain evidence="2">PSN309</strain>
    </source>
</reference>